<accession>A0A1M7YEQ0</accession>
<dbReference type="PROSITE" id="PS51677">
    <property type="entry name" value="NODB"/>
    <property type="match status" value="1"/>
</dbReference>
<dbReference type="STRING" id="1121345.SAMN02745217_02997"/>
<sequence>MMYNNVTLYSETAKNKLTKEELDFYEGWDANCLTLKQMFPDTVFIRGNTDISQVALSFDDAPDTVYTPQILDILREYHLKASFSIVGEYIEKNREILQRIYQEGHNLINHTYSHRDLTRLSKSNIKREITSTEQMIYEITGFKTVLLRPPYGKLDVNSCRVITECNYKAILWSYNTCDWVADCKEDILCGMCSNIRNGEIILLHSYENKKPTVNALFSIIEELLKNGIKFVSIDDMIQ</sequence>
<dbReference type="RefSeq" id="WP_073589644.1">
    <property type="nucleotide sequence ID" value="NZ_FRFD01000008.1"/>
</dbReference>
<evidence type="ECO:0000313" key="5">
    <source>
        <dbReference type="Proteomes" id="UP000184612"/>
    </source>
</evidence>
<keyword evidence="5" id="KW-1185">Reference proteome</keyword>
<evidence type="ECO:0000256" key="2">
    <source>
        <dbReference type="ARBA" id="ARBA00022801"/>
    </source>
</evidence>
<dbReference type="GO" id="GO:0016810">
    <property type="term" value="F:hydrolase activity, acting on carbon-nitrogen (but not peptide) bonds"/>
    <property type="evidence" value="ECO:0007669"/>
    <property type="project" value="InterPro"/>
</dbReference>
<dbReference type="CDD" id="cd10917">
    <property type="entry name" value="CE4_NodB_like_6s_7s"/>
    <property type="match status" value="1"/>
</dbReference>
<organism evidence="4 5">
    <name type="scientific">Anaerocolumna xylanovorans DSM 12503</name>
    <dbReference type="NCBI Taxonomy" id="1121345"/>
    <lineage>
        <taxon>Bacteria</taxon>
        <taxon>Bacillati</taxon>
        <taxon>Bacillota</taxon>
        <taxon>Clostridia</taxon>
        <taxon>Lachnospirales</taxon>
        <taxon>Lachnospiraceae</taxon>
        <taxon>Anaerocolumna</taxon>
    </lineage>
</organism>
<protein>
    <submittedName>
        <fullName evidence="4">Peptidoglycan/xylan/chitin deacetylase, PgdA/CDA1 family</fullName>
    </submittedName>
</protein>
<evidence type="ECO:0000259" key="3">
    <source>
        <dbReference type="PROSITE" id="PS51677"/>
    </source>
</evidence>
<name>A0A1M7YEQ0_9FIRM</name>
<dbReference type="AlphaFoldDB" id="A0A1M7YEQ0"/>
<keyword evidence="2" id="KW-0378">Hydrolase</keyword>
<proteinExistence type="predicted"/>
<feature type="domain" description="NodB homology" evidence="3">
    <location>
        <begin position="52"/>
        <end position="231"/>
    </location>
</feature>
<dbReference type="InterPro" id="IPR002509">
    <property type="entry name" value="NODB_dom"/>
</dbReference>
<dbReference type="Pfam" id="PF01522">
    <property type="entry name" value="Polysacc_deac_1"/>
    <property type="match status" value="1"/>
</dbReference>
<dbReference type="GO" id="GO:0005975">
    <property type="term" value="P:carbohydrate metabolic process"/>
    <property type="evidence" value="ECO:0007669"/>
    <property type="project" value="InterPro"/>
</dbReference>
<evidence type="ECO:0000256" key="1">
    <source>
        <dbReference type="ARBA" id="ARBA00022723"/>
    </source>
</evidence>
<dbReference type="GO" id="GO:0046872">
    <property type="term" value="F:metal ion binding"/>
    <property type="evidence" value="ECO:0007669"/>
    <property type="project" value="UniProtKB-KW"/>
</dbReference>
<keyword evidence="1" id="KW-0479">Metal-binding</keyword>
<dbReference type="OrthoDB" id="9806342at2"/>
<dbReference type="Gene3D" id="3.20.20.370">
    <property type="entry name" value="Glycoside hydrolase/deacetylase"/>
    <property type="match status" value="1"/>
</dbReference>
<dbReference type="SUPFAM" id="SSF88713">
    <property type="entry name" value="Glycoside hydrolase/deacetylase"/>
    <property type="match status" value="1"/>
</dbReference>
<dbReference type="PANTHER" id="PTHR10587">
    <property type="entry name" value="GLYCOSYL TRANSFERASE-RELATED"/>
    <property type="match status" value="1"/>
</dbReference>
<reference evidence="4 5" key="1">
    <citation type="submission" date="2016-12" db="EMBL/GenBank/DDBJ databases">
        <authorList>
            <person name="Song W.-J."/>
            <person name="Kurnit D.M."/>
        </authorList>
    </citation>
    <scope>NUCLEOTIDE SEQUENCE [LARGE SCALE GENOMIC DNA]</scope>
    <source>
        <strain evidence="4 5">DSM 12503</strain>
    </source>
</reference>
<dbReference type="InterPro" id="IPR050248">
    <property type="entry name" value="Polysacc_deacetylase_ArnD"/>
</dbReference>
<dbReference type="EMBL" id="FRFD01000008">
    <property type="protein sequence ID" value="SHO50978.1"/>
    <property type="molecule type" value="Genomic_DNA"/>
</dbReference>
<dbReference type="PANTHER" id="PTHR10587:SF133">
    <property type="entry name" value="CHITIN DEACETYLASE 1-RELATED"/>
    <property type="match status" value="1"/>
</dbReference>
<evidence type="ECO:0000313" key="4">
    <source>
        <dbReference type="EMBL" id="SHO50978.1"/>
    </source>
</evidence>
<gene>
    <name evidence="4" type="ORF">SAMN02745217_02997</name>
</gene>
<dbReference type="GO" id="GO:0016020">
    <property type="term" value="C:membrane"/>
    <property type="evidence" value="ECO:0007669"/>
    <property type="project" value="TreeGrafter"/>
</dbReference>
<dbReference type="InterPro" id="IPR011330">
    <property type="entry name" value="Glyco_hydro/deAcase_b/a-brl"/>
</dbReference>
<dbReference type="Proteomes" id="UP000184612">
    <property type="component" value="Unassembled WGS sequence"/>
</dbReference>